<evidence type="ECO:0000313" key="2">
    <source>
        <dbReference type="EMBL" id="OBG00988.1"/>
    </source>
</evidence>
<dbReference type="SUPFAM" id="SSF47598">
    <property type="entry name" value="Ribbon-helix-helix"/>
    <property type="match status" value="1"/>
</dbReference>
<evidence type="ECO:0000313" key="3">
    <source>
        <dbReference type="Proteomes" id="UP000093985"/>
    </source>
</evidence>
<dbReference type="InterPro" id="IPR013321">
    <property type="entry name" value="Arc_rbn_hlx_hlx"/>
</dbReference>
<dbReference type="Pfam" id="PF22513">
    <property type="entry name" value="FitA-like_RHH"/>
    <property type="match status" value="1"/>
</dbReference>
<reference evidence="3" key="1">
    <citation type="submission" date="2016-06" db="EMBL/GenBank/DDBJ databases">
        <authorList>
            <person name="Sutton G."/>
            <person name="Brinkac L."/>
            <person name="Sanka R."/>
            <person name="Adams M."/>
            <person name="Lau E."/>
            <person name="Mehaffy C."/>
            <person name="Tameris M."/>
            <person name="Hatherill M."/>
            <person name="Hanekom W."/>
            <person name="Mahomed H."/>
            <person name="Mcshane H."/>
        </authorList>
    </citation>
    <scope>NUCLEOTIDE SEQUENCE [LARGE SCALE GENOMIC DNA]</scope>
    <source>
        <strain evidence="3">852014-51077_SCH5608930-a</strain>
    </source>
</reference>
<dbReference type="EMBL" id="LZIN01000096">
    <property type="protein sequence ID" value="OBG00988.1"/>
    <property type="molecule type" value="Genomic_DNA"/>
</dbReference>
<dbReference type="Proteomes" id="UP000093985">
    <property type="component" value="Unassembled WGS sequence"/>
</dbReference>
<dbReference type="OrthoDB" id="3627504at2"/>
<protein>
    <recommendedName>
        <fullName evidence="1">Antitoxin FitA-like ribbon-helix-helix domain-containing protein</fullName>
    </recommendedName>
</protein>
<proteinExistence type="predicted"/>
<dbReference type="AlphaFoldDB" id="A0A1A2E1D6"/>
<dbReference type="GO" id="GO:0006355">
    <property type="term" value="P:regulation of DNA-templated transcription"/>
    <property type="evidence" value="ECO:0007669"/>
    <property type="project" value="InterPro"/>
</dbReference>
<feature type="domain" description="Antitoxin FitA-like ribbon-helix-helix" evidence="1">
    <location>
        <begin position="16"/>
        <end position="47"/>
    </location>
</feature>
<organism evidence="2 3">
    <name type="scientific">Mycolicibacter sinensis (strain JDM601)</name>
    <name type="common">Mycobacterium sinense</name>
    <dbReference type="NCBI Taxonomy" id="875328"/>
    <lineage>
        <taxon>Bacteria</taxon>
        <taxon>Bacillati</taxon>
        <taxon>Actinomycetota</taxon>
        <taxon>Actinomycetes</taxon>
        <taxon>Mycobacteriales</taxon>
        <taxon>Mycobacteriaceae</taxon>
        <taxon>Mycolicibacter</taxon>
    </lineage>
</organism>
<gene>
    <name evidence="2" type="ORF">A5771_18180</name>
</gene>
<dbReference type="InterPro" id="IPR053853">
    <property type="entry name" value="FitA-like_RHH"/>
</dbReference>
<sequence length="106" mass="11414">MDIAIIGYVKQLLLRVPEDLHRRLVARAAREGRSLNALATEILDAAAEADSGDRRAKLRAAAAASGALRTMPARPMSAARRQRAIASTCGLGAQLDRLLADERDRP</sequence>
<name>A0A1A2E1D6_MYCSD</name>
<accession>A0A1A2E1D6</accession>
<evidence type="ECO:0000259" key="1">
    <source>
        <dbReference type="Pfam" id="PF22513"/>
    </source>
</evidence>
<comment type="caution">
    <text evidence="2">The sequence shown here is derived from an EMBL/GenBank/DDBJ whole genome shotgun (WGS) entry which is preliminary data.</text>
</comment>
<dbReference type="InterPro" id="IPR010985">
    <property type="entry name" value="Ribbon_hlx_hlx"/>
</dbReference>
<dbReference type="Gene3D" id="1.10.1220.10">
    <property type="entry name" value="Met repressor-like"/>
    <property type="match status" value="1"/>
</dbReference>